<protein>
    <submittedName>
        <fullName evidence="1">SDR family NAD(P)-dependent oxidoreductase</fullName>
    </submittedName>
</protein>
<evidence type="ECO:0000313" key="1">
    <source>
        <dbReference type="EMBL" id="MBM5459502.1"/>
    </source>
</evidence>
<reference evidence="1 2" key="1">
    <citation type="submission" date="2020-08" db="EMBL/GenBank/DDBJ databases">
        <title>Description of novel Pseudomonas species.</title>
        <authorList>
            <person name="Duman M."/>
            <person name="Mulet M."/>
            <person name="Altun S."/>
            <person name="Saticioglu I.B."/>
            <person name="Lalucat J."/>
            <person name="Garcia-Valdes E."/>
        </authorList>
    </citation>
    <scope>NUCLEOTIDE SEQUENCE [LARGE SCALE GENOMIC DNA]</scope>
    <source>
        <strain evidence="1 2">P66</strain>
    </source>
</reference>
<dbReference type="Proteomes" id="UP000745663">
    <property type="component" value="Unassembled WGS sequence"/>
</dbReference>
<dbReference type="EMBL" id="JACOPV010000011">
    <property type="protein sequence ID" value="MBM5459502.1"/>
    <property type="molecule type" value="Genomic_DNA"/>
</dbReference>
<dbReference type="InterPro" id="IPR036291">
    <property type="entry name" value="NAD(P)-bd_dom_sf"/>
</dbReference>
<dbReference type="RefSeq" id="WP_203480572.1">
    <property type="nucleotide sequence ID" value="NZ_JACOPV010000011.1"/>
</dbReference>
<gene>
    <name evidence="1" type="ORF">H8F21_18200</name>
</gene>
<keyword evidence="2" id="KW-1185">Reference proteome</keyword>
<dbReference type="Pfam" id="PF00106">
    <property type="entry name" value="adh_short"/>
    <property type="match status" value="1"/>
</dbReference>
<comment type="caution">
    <text evidence="1">The sequence shown here is derived from an EMBL/GenBank/DDBJ whole genome shotgun (WGS) entry which is preliminary data.</text>
</comment>
<sequence length="217" mass="23286">MGLALVEKLLEEGDFVAASGRSSPALRNLEWQYDSKFLLLDGDLSNPLEATAAAQQIYHRWGALDCLIINAGTSDYLGSDVSAATLFASLVRSNLNAALYCLESARALLQSGNSPQLVGILSRYSALPLNDPSDPPGPSNSLAGLFDSQRAALAAQFIDMTLIAPLNWNSPQTSTPVSPERWTAKSAAEVIVGLLPKRHGNLVLEALHQHDLWPLPK</sequence>
<evidence type="ECO:0000313" key="2">
    <source>
        <dbReference type="Proteomes" id="UP000745663"/>
    </source>
</evidence>
<organism evidence="1 2">
    <name type="scientific">Pseudomonas arcuscaelestis</name>
    <dbReference type="NCBI Taxonomy" id="2710591"/>
    <lineage>
        <taxon>Bacteria</taxon>
        <taxon>Pseudomonadati</taxon>
        <taxon>Pseudomonadota</taxon>
        <taxon>Gammaproteobacteria</taxon>
        <taxon>Pseudomonadales</taxon>
        <taxon>Pseudomonadaceae</taxon>
        <taxon>Pseudomonas</taxon>
    </lineage>
</organism>
<dbReference type="InterPro" id="IPR002347">
    <property type="entry name" value="SDR_fam"/>
</dbReference>
<dbReference type="SUPFAM" id="SSF51735">
    <property type="entry name" value="NAD(P)-binding Rossmann-fold domains"/>
    <property type="match status" value="1"/>
</dbReference>
<accession>A0ABS2C0U5</accession>
<dbReference type="Gene3D" id="3.40.50.720">
    <property type="entry name" value="NAD(P)-binding Rossmann-like Domain"/>
    <property type="match status" value="1"/>
</dbReference>
<proteinExistence type="predicted"/>
<name>A0ABS2C0U5_9PSED</name>